<organism evidence="8 9">
    <name type="scientific">Wansuia hejianensis</name>
    <dbReference type="NCBI Taxonomy" id="2763667"/>
    <lineage>
        <taxon>Bacteria</taxon>
        <taxon>Bacillati</taxon>
        <taxon>Bacillota</taxon>
        <taxon>Clostridia</taxon>
        <taxon>Lachnospirales</taxon>
        <taxon>Lachnospiraceae</taxon>
        <taxon>Wansuia</taxon>
    </lineage>
</organism>
<keyword evidence="4 7" id="KW-0812">Transmembrane</keyword>
<dbReference type="AlphaFoldDB" id="A0A7G9GAQ9"/>
<evidence type="ECO:0000256" key="2">
    <source>
        <dbReference type="ARBA" id="ARBA00008806"/>
    </source>
</evidence>
<comment type="subcellular location">
    <subcellularLocation>
        <location evidence="1">Cell membrane</location>
        <topology evidence="1">Multi-pass membrane protein</topology>
    </subcellularLocation>
</comment>
<dbReference type="Proteomes" id="UP000515860">
    <property type="component" value="Chromosome"/>
</dbReference>
<dbReference type="KEGG" id="whj:H9Q79_13355"/>
<dbReference type="InterPro" id="IPR051539">
    <property type="entry name" value="T4SS-coupling_protein"/>
</dbReference>
<dbReference type="NCBIfam" id="NF045973">
    <property type="entry name" value="conju_CD1115"/>
    <property type="match status" value="1"/>
</dbReference>
<dbReference type="CDD" id="cd01127">
    <property type="entry name" value="TrwB_TraG_TraD_VirD4"/>
    <property type="match status" value="2"/>
</dbReference>
<accession>A0A7G9GAQ9</accession>
<dbReference type="Pfam" id="PF02534">
    <property type="entry name" value="T4SS-DNA_transf"/>
    <property type="match status" value="1"/>
</dbReference>
<dbReference type="InterPro" id="IPR027417">
    <property type="entry name" value="P-loop_NTPase"/>
</dbReference>
<dbReference type="SUPFAM" id="SSF52540">
    <property type="entry name" value="P-loop containing nucleoside triphosphate hydrolases"/>
    <property type="match status" value="1"/>
</dbReference>
<comment type="similarity">
    <text evidence="2">Belongs to the VirD4/TraG family.</text>
</comment>
<evidence type="ECO:0000256" key="4">
    <source>
        <dbReference type="ARBA" id="ARBA00022692"/>
    </source>
</evidence>
<evidence type="ECO:0000256" key="3">
    <source>
        <dbReference type="ARBA" id="ARBA00022475"/>
    </source>
</evidence>
<dbReference type="InterPro" id="IPR003688">
    <property type="entry name" value="TraG/VirD4"/>
</dbReference>
<dbReference type="PANTHER" id="PTHR37937">
    <property type="entry name" value="CONJUGATIVE TRANSFER: DNA TRANSPORT"/>
    <property type="match status" value="1"/>
</dbReference>
<name>A0A7G9GAQ9_9FIRM</name>
<gene>
    <name evidence="8" type="ORF">H9Q79_13355</name>
</gene>
<evidence type="ECO:0000256" key="1">
    <source>
        <dbReference type="ARBA" id="ARBA00004651"/>
    </source>
</evidence>
<evidence type="ECO:0000256" key="6">
    <source>
        <dbReference type="ARBA" id="ARBA00023136"/>
    </source>
</evidence>
<feature type="transmembrane region" description="Helical" evidence="7">
    <location>
        <begin position="59"/>
        <end position="78"/>
    </location>
</feature>
<dbReference type="EMBL" id="CP060635">
    <property type="protein sequence ID" value="QNM07891.1"/>
    <property type="molecule type" value="Genomic_DNA"/>
</dbReference>
<feature type="transmembrane region" description="Helical" evidence="7">
    <location>
        <begin position="7"/>
        <end position="26"/>
    </location>
</feature>
<dbReference type="RefSeq" id="WP_249328503.1">
    <property type="nucleotide sequence ID" value="NZ_CP060635.1"/>
</dbReference>
<dbReference type="Gene3D" id="3.40.50.300">
    <property type="entry name" value="P-loop containing nucleotide triphosphate hydrolases"/>
    <property type="match status" value="1"/>
</dbReference>
<reference evidence="8 9" key="1">
    <citation type="submission" date="2020-08" db="EMBL/GenBank/DDBJ databases">
        <authorList>
            <person name="Liu C."/>
            <person name="Sun Q."/>
        </authorList>
    </citation>
    <scope>NUCLEOTIDE SEQUENCE [LARGE SCALE GENOMIC DNA]</scope>
    <source>
        <strain evidence="8 9">NSJ-29</strain>
    </source>
</reference>
<sequence length="707" mass="80648">MIEKRKIPWWLYLLLLAGMLLISYYLSGLFCYEDLSFSNMQGYALYIIRHPFTIWWNEKTPACLCVGFLIWIFLALYLQTHYRNFHSGCEYGTEEWADVRALDKKLRDKDPQKNRILSRHLAITREGEAKLSNNNMLVIGSSGTYKTNSVVTPNLLQASCNYIVLDVKGELLYRYGNYLKSQEYTIRCLNLKEPDRSDRFNPFEYVETEEDIIRMIAAIQDSLTPPDVAKGDPFWQDGACLYLQSVFFHEWAVAKEEGRVGNMNQIMQLVNDEATLATDHPTEEGDNPPTVLQLKMDKLAEKYGPDHPAVRDYRKLKRGAEETVRSIIIIVNAMLKLFETEGIKRIFSGDDIHLREFGTGVGGTVEHPTNQKIALFLCVPDDDKSFNFICSTLYTQALSVLMRMADEDFRDRGGSLPIPLEIWMDEFYAGARPYAVDSLMGVVRSRNIALIPILQSVAQLKTLYPGDKWQILMDNCAVLMYLGSGSGALETHKYISELIGKMTIDTASDGQSGKSGSVNYNRTGRELMTPSEVRRMDRKECIIFLEGQLPVRDRKALPWEMPEKEGPYRSAIALNKSGGYEHPVKVIKNSRGLAHTIREDAETPMVLEWLETPEDKGAVKIQLSEADFLHLNLHPQEETTQEHEKDVPMVGTKLPIDFSQPLWACILAFVKRVGTEEMDQILSALERGEQDAEIKRQMAEIQERKAF</sequence>
<evidence type="ECO:0000313" key="9">
    <source>
        <dbReference type="Proteomes" id="UP000515860"/>
    </source>
</evidence>
<evidence type="ECO:0000313" key="8">
    <source>
        <dbReference type="EMBL" id="QNM07891.1"/>
    </source>
</evidence>
<keyword evidence="9" id="KW-1185">Reference proteome</keyword>
<protein>
    <submittedName>
        <fullName evidence="8">Type IV secretory system conjugative DNA transfer family protein</fullName>
    </submittedName>
</protein>
<proteinExistence type="inferred from homology"/>
<keyword evidence="3" id="KW-1003">Cell membrane</keyword>
<keyword evidence="6 7" id="KW-0472">Membrane</keyword>
<dbReference type="PANTHER" id="PTHR37937:SF1">
    <property type="entry name" value="CONJUGATIVE TRANSFER: DNA TRANSPORT"/>
    <property type="match status" value="1"/>
</dbReference>
<evidence type="ECO:0000256" key="5">
    <source>
        <dbReference type="ARBA" id="ARBA00022989"/>
    </source>
</evidence>
<evidence type="ECO:0000256" key="7">
    <source>
        <dbReference type="SAM" id="Phobius"/>
    </source>
</evidence>
<keyword evidence="5 7" id="KW-1133">Transmembrane helix</keyword>
<dbReference type="GO" id="GO:0005886">
    <property type="term" value="C:plasma membrane"/>
    <property type="evidence" value="ECO:0007669"/>
    <property type="project" value="UniProtKB-SubCell"/>
</dbReference>